<dbReference type="GO" id="GO:0048046">
    <property type="term" value="C:apoplast"/>
    <property type="evidence" value="ECO:0007669"/>
    <property type="project" value="UniProtKB-SubCell"/>
</dbReference>
<evidence type="ECO:0000256" key="1">
    <source>
        <dbReference type="RuleBase" id="RU363099"/>
    </source>
</evidence>
<dbReference type="EMBL" id="JACGWJ010000026">
    <property type="protein sequence ID" value="KAL0312515.1"/>
    <property type="molecule type" value="Genomic_DNA"/>
</dbReference>
<feature type="compositionally biased region" description="Basic residues" evidence="2">
    <location>
        <begin position="13"/>
        <end position="22"/>
    </location>
</feature>
<dbReference type="InterPro" id="IPR004265">
    <property type="entry name" value="Dirigent"/>
</dbReference>
<comment type="function">
    <text evidence="1">Dirigent proteins impart stereoselectivity on the phenoxy radical-coupling reaction, yielding optically active lignans from two molecules of coniferyl alcohol in the biosynthesis of lignans, flavonolignans, and alkaloids and thus plays a central role in plant secondary metabolism.</text>
</comment>
<feature type="region of interest" description="Disordered" evidence="2">
    <location>
        <begin position="1"/>
        <end position="115"/>
    </location>
</feature>
<reference evidence="3" key="1">
    <citation type="submission" date="2020-06" db="EMBL/GenBank/DDBJ databases">
        <authorList>
            <person name="Li T."/>
            <person name="Hu X."/>
            <person name="Zhang T."/>
            <person name="Song X."/>
            <person name="Zhang H."/>
            <person name="Dai N."/>
            <person name="Sheng W."/>
            <person name="Hou X."/>
            <person name="Wei L."/>
        </authorList>
    </citation>
    <scope>NUCLEOTIDE SEQUENCE</scope>
    <source>
        <strain evidence="3">G02</strain>
        <tissue evidence="3">Leaf</tissue>
    </source>
</reference>
<evidence type="ECO:0000256" key="2">
    <source>
        <dbReference type="SAM" id="MobiDB-lite"/>
    </source>
</evidence>
<sequence>MHYPLPTPEQNHRRSWLPKSKLRPFSSASSSPPPPQPPTAANPAGGPPAGNSPSSSTTFFTTATITTTRPPPSSAPRSGPTRLPWRSLTISGRGGVRRPDNGGQQLPRGRGGPGSGHVFLRPVEHVRRVAGVLVSVQLDGVRGDAELRGADPVTNKTRDISVIGGTGDFFMARGIATLSTDAYEGDVYFRLRVDIQLYECW</sequence>
<proteinExistence type="inferred from homology"/>
<comment type="subcellular location">
    <subcellularLocation>
        <location evidence="1">Secreted</location>
        <location evidence="1">Extracellular space</location>
        <location evidence="1">Apoplast</location>
    </subcellularLocation>
</comment>
<keyword evidence="1" id="KW-0052">Apoplast</keyword>
<protein>
    <recommendedName>
        <fullName evidence="1">Dirigent protein</fullName>
    </recommendedName>
</protein>
<feature type="compositionally biased region" description="Pro residues" evidence="2">
    <location>
        <begin position="31"/>
        <end position="40"/>
    </location>
</feature>
<organism evidence="3">
    <name type="scientific">Sesamum radiatum</name>
    <name type="common">Black benniseed</name>
    <dbReference type="NCBI Taxonomy" id="300843"/>
    <lineage>
        <taxon>Eukaryota</taxon>
        <taxon>Viridiplantae</taxon>
        <taxon>Streptophyta</taxon>
        <taxon>Embryophyta</taxon>
        <taxon>Tracheophyta</taxon>
        <taxon>Spermatophyta</taxon>
        <taxon>Magnoliopsida</taxon>
        <taxon>eudicotyledons</taxon>
        <taxon>Gunneridae</taxon>
        <taxon>Pentapetalae</taxon>
        <taxon>asterids</taxon>
        <taxon>lamiids</taxon>
        <taxon>Lamiales</taxon>
        <taxon>Pedaliaceae</taxon>
        <taxon>Sesamum</taxon>
    </lineage>
</organism>
<keyword evidence="1" id="KW-0964">Secreted</keyword>
<evidence type="ECO:0000313" key="3">
    <source>
        <dbReference type="EMBL" id="KAL0312515.1"/>
    </source>
</evidence>
<comment type="subunit">
    <text evidence="1">Homodimer.</text>
</comment>
<comment type="caution">
    <text evidence="3">The sequence shown here is derived from an EMBL/GenBank/DDBJ whole genome shotgun (WGS) entry which is preliminary data.</text>
</comment>
<accession>A0AAW2KZW7</accession>
<dbReference type="Pfam" id="PF03018">
    <property type="entry name" value="Dirigent"/>
    <property type="match status" value="1"/>
</dbReference>
<gene>
    <name evidence="3" type="ORF">Sradi_5650800</name>
</gene>
<comment type="similarity">
    <text evidence="1">Belongs to the plant dirigent protein family.</text>
</comment>
<dbReference type="PANTHER" id="PTHR46442:SF4">
    <property type="entry name" value="DIRIGENT PROTEIN"/>
    <property type="match status" value="1"/>
</dbReference>
<name>A0AAW2KZW7_SESRA</name>
<feature type="compositionally biased region" description="Low complexity" evidence="2">
    <location>
        <begin position="41"/>
        <end position="68"/>
    </location>
</feature>
<dbReference type="AlphaFoldDB" id="A0AAW2KZW7"/>
<dbReference type="PANTHER" id="PTHR46442">
    <property type="entry name" value="DIRIGENT PROTEIN"/>
    <property type="match status" value="1"/>
</dbReference>
<reference evidence="3" key="2">
    <citation type="journal article" date="2024" name="Plant">
        <title>Genomic evolution and insights into agronomic trait innovations of Sesamum species.</title>
        <authorList>
            <person name="Miao H."/>
            <person name="Wang L."/>
            <person name="Qu L."/>
            <person name="Liu H."/>
            <person name="Sun Y."/>
            <person name="Le M."/>
            <person name="Wang Q."/>
            <person name="Wei S."/>
            <person name="Zheng Y."/>
            <person name="Lin W."/>
            <person name="Duan Y."/>
            <person name="Cao H."/>
            <person name="Xiong S."/>
            <person name="Wang X."/>
            <person name="Wei L."/>
            <person name="Li C."/>
            <person name="Ma Q."/>
            <person name="Ju M."/>
            <person name="Zhao R."/>
            <person name="Li G."/>
            <person name="Mu C."/>
            <person name="Tian Q."/>
            <person name="Mei H."/>
            <person name="Zhang T."/>
            <person name="Gao T."/>
            <person name="Zhang H."/>
        </authorList>
    </citation>
    <scope>NUCLEOTIDE SEQUENCE</scope>
    <source>
        <strain evidence="3">G02</strain>
    </source>
</reference>